<accession>A0A931CQ01</accession>
<reference evidence="3 4" key="1">
    <citation type="submission" date="2020-11" db="EMBL/GenBank/DDBJ databases">
        <title>Arthrobacter antarcticus sp. nov., isolated from Antarctic Soil.</title>
        <authorList>
            <person name="Li J."/>
        </authorList>
    </citation>
    <scope>NUCLEOTIDE SEQUENCE [LARGE SCALE GENOMIC DNA]</scope>
    <source>
        <strain evidence="3 4">Z1-20</strain>
    </source>
</reference>
<dbReference type="PANTHER" id="PTHR36933">
    <property type="entry name" value="SLL0788 PROTEIN"/>
    <property type="match status" value="1"/>
</dbReference>
<feature type="signal peptide" evidence="1">
    <location>
        <begin position="1"/>
        <end position="19"/>
    </location>
</feature>
<dbReference type="Pfam" id="PF03713">
    <property type="entry name" value="DUF305"/>
    <property type="match status" value="1"/>
</dbReference>
<dbReference type="InterPro" id="IPR012347">
    <property type="entry name" value="Ferritin-like"/>
</dbReference>
<feature type="chain" id="PRO_5039160191" evidence="1">
    <location>
        <begin position="20"/>
        <end position="206"/>
    </location>
</feature>
<keyword evidence="1" id="KW-0732">Signal</keyword>
<dbReference type="PROSITE" id="PS51257">
    <property type="entry name" value="PROKAR_LIPOPROTEIN"/>
    <property type="match status" value="1"/>
</dbReference>
<name>A0A931CQ01_9MICC</name>
<proteinExistence type="predicted"/>
<dbReference type="EMBL" id="JADNYM010000017">
    <property type="protein sequence ID" value="MBG0740415.1"/>
    <property type="molecule type" value="Genomic_DNA"/>
</dbReference>
<evidence type="ECO:0000259" key="2">
    <source>
        <dbReference type="Pfam" id="PF03713"/>
    </source>
</evidence>
<dbReference type="PANTHER" id="PTHR36933:SF1">
    <property type="entry name" value="SLL0788 PROTEIN"/>
    <property type="match status" value="1"/>
</dbReference>
<organism evidence="3 4">
    <name type="scientific">Arthrobacter terrae</name>
    <dbReference type="NCBI Taxonomy" id="2935737"/>
    <lineage>
        <taxon>Bacteria</taxon>
        <taxon>Bacillati</taxon>
        <taxon>Actinomycetota</taxon>
        <taxon>Actinomycetes</taxon>
        <taxon>Micrococcales</taxon>
        <taxon>Micrococcaceae</taxon>
        <taxon>Arthrobacter</taxon>
    </lineage>
</organism>
<dbReference type="InterPro" id="IPR005183">
    <property type="entry name" value="DUF305_CopM-like"/>
</dbReference>
<dbReference type="Proteomes" id="UP000655366">
    <property type="component" value="Unassembled WGS sequence"/>
</dbReference>
<dbReference type="Gene3D" id="1.20.1260.10">
    <property type="match status" value="1"/>
</dbReference>
<evidence type="ECO:0000313" key="4">
    <source>
        <dbReference type="Proteomes" id="UP000655366"/>
    </source>
</evidence>
<evidence type="ECO:0000313" key="3">
    <source>
        <dbReference type="EMBL" id="MBG0740415.1"/>
    </source>
</evidence>
<evidence type="ECO:0000256" key="1">
    <source>
        <dbReference type="SAM" id="SignalP"/>
    </source>
</evidence>
<feature type="domain" description="DUF305" evidence="2">
    <location>
        <begin position="62"/>
        <end position="203"/>
    </location>
</feature>
<dbReference type="AlphaFoldDB" id="A0A931CQ01"/>
<comment type="caution">
    <text evidence="3">The sequence shown here is derived from an EMBL/GenBank/DDBJ whole genome shotgun (WGS) entry which is preliminary data.</text>
</comment>
<protein>
    <submittedName>
        <fullName evidence="3">DUF305 domain-containing protein</fullName>
    </submittedName>
</protein>
<gene>
    <name evidence="3" type="ORF">IV500_13590</name>
</gene>
<keyword evidence="4" id="KW-1185">Reference proteome</keyword>
<sequence length="206" mass="21121">MKKFLTISSTALAAAIALAGCSAGTDSGSMPGMDHGGSSAGPTGTSAATSATLGGAEYNSADATFARMMAPHHVQAVDMSNMLLAKQDIDPRASALATKIKAAQAPEIEKMTGWLAAWNEPAAMSGMSAMTGTMSDDEMSKLDAAQGAEAAKLYLSQMVNHHEGAVEMAKTEVTEGRNADAVALAKSIVSAQESEIKEMHDLLTAL</sequence>
<dbReference type="RefSeq" id="WP_196397352.1">
    <property type="nucleotide sequence ID" value="NZ_JADNYM010000017.1"/>
</dbReference>